<evidence type="ECO:0000313" key="10">
    <source>
        <dbReference type="EMBL" id="KAK9854788.1"/>
    </source>
</evidence>
<feature type="compositionally biased region" description="Low complexity" evidence="9">
    <location>
        <begin position="1"/>
        <end position="17"/>
    </location>
</feature>
<keyword evidence="4" id="KW-0813">Transport</keyword>
<dbReference type="Proteomes" id="UP001485043">
    <property type="component" value="Unassembled WGS sequence"/>
</dbReference>
<comment type="caution">
    <text evidence="10">The sequence shown here is derived from an EMBL/GenBank/DDBJ whole genome shotgun (WGS) entry which is preliminary data.</text>
</comment>
<reference evidence="10 11" key="1">
    <citation type="journal article" date="2024" name="Nat. Commun.">
        <title>Phylogenomics reveals the evolutionary origins of lichenization in chlorophyte algae.</title>
        <authorList>
            <person name="Puginier C."/>
            <person name="Libourel C."/>
            <person name="Otte J."/>
            <person name="Skaloud P."/>
            <person name="Haon M."/>
            <person name="Grisel S."/>
            <person name="Petersen M."/>
            <person name="Berrin J.G."/>
            <person name="Delaux P.M."/>
            <person name="Dal Grande F."/>
            <person name="Keller J."/>
        </authorList>
    </citation>
    <scope>NUCLEOTIDE SEQUENCE [LARGE SCALE GENOMIC DNA]</scope>
    <source>
        <strain evidence="10 11">SAG 2523</strain>
    </source>
</reference>
<comment type="similarity">
    <text evidence="2">Belongs to the COG8 family.</text>
</comment>
<proteinExistence type="inferred from homology"/>
<keyword evidence="6" id="KW-0333">Golgi apparatus</keyword>
<dbReference type="PANTHER" id="PTHR21311:SF0">
    <property type="entry name" value="CONSERVED OLIGOMERIC GOLGI COMPLEX SUBUNIT 8"/>
    <property type="match status" value="1"/>
</dbReference>
<comment type="subcellular location">
    <subcellularLocation>
        <location evidence="1">Golgi apparatus membrane</location>
        <topology evidence="1">Peripheral membrane protein</topology>
    </subcellularLocation>
</comment>
<evidence type="ECO:0000256" key="7">
    <source>
        <dbReference type="ARBA" id="ARBA00023136"/>
    </source>
</evidence>
<evidence type="ECO:0000256" key="6">
    <source>
        <dbReference type="ARBA" id="ARBA00023034"/>
    </source>
</evidence>
<evidence type="ECO:0000256" key="3">
    <source>
        <dbReference type="ARBA" id="ARBA00020983"/>
    </source>
</evidence>
<dbReference type="GO" id="GO:0017119">
    <property type="term" value="C:Golgi transport complex"/>
    <property type="evidence" value="ECO:0007669"/>
    <property type="project" value="InterPro"/>
</dbReference>
<evidence type="ECO:0000313" key="11">
    <source>
        <dbReference type="Proteomes" id="UP001485043"/>
    </source>
</evidence>
<name>A0AAW1SSV6_9CHLO</name>
<sequence>MKSPRSPASPSAQRPRAYGVKADGAPLESVQEHNEALEQAAFGELLSYSLERLSKEPELLKAERDQLSRHGQDAAIEHYQAFIKGAQCLQSLDSELKQVESSLQGMLSHLPQLGQAGQDFSTEARAAVGRLSETKQIHDSQALLMELLEIPQLMDTCMRNGNHDDALALRSLLAKLAFLHSDVQVVEKLVEQGEAVAQAMLQQLLSRLRANVQLPECLRIVGHLRRLSVFSEPV</sequence>
<protein>
    <recommendedName>
        <fullName evidence="3">Conserved oligomeric Golgi complex subunit 8</fullName>
    </recommendedName>
    <alternativeName>
        <fullName evidence="8">Component of oligomeric Golgi complex 8</fullName>
    </alternativeName>
</protein>
<dbReference type="GO" id="GO:0006891">
    <property type="term" value="P:intra-Golgi vesicle-mediated transport"/>
    <property type="evidence" value="ECO:0007669"/>
    <property type="project" value="TreeGrafter"/>
</dbReference>
<dbReference type="AlphaFoldDB" id="A0AAW1SSV6"/>
<dbReference type="GO" id="GO:0015031">
    <property type="term" value="P:protein transport"/>
    <property type="evidence" value="ECO:0007669"/>
    <property type="project" value="UniProtKB-KW"/>
</dbReference>
<dbReference type="Pfam" id="PF04124">
    <property type="entry name" value="Dor1"/>
    <property type="match status" value="1"/>
</dbReference>
<dbReference type="InterPro" id="IPR007255">
    <property type="entry name" value="COG8"/>
</dbReference>
<dbReference type="GO" id="GO:0000139">
    <property type="term" value="C:Golgi membrane"/>
    <property type="evidence" value="ECO:0007669"/>
    <property type="project" value="UniProtKB-SubCell"/>
</dbReference>
<keyword evidence="11" id="KW-1185">Reference proteome</keyword>
<accession>A0AAW1SSV6</accession>
<gene>
    <name evidence="10" type="ORF">WJX84_002798</name>
</gene>
<evidence type="ECO:0000256" key="2">
    <source>
        <dbReference type="ARBA" id="ARBA00006419"/>
    </source>
</evidence>
<keyword evidence="5" id="KW-0653">Protein transport</keyword>
<evidence type="ECO:0000256" key="4">
    <source>
        <dbReference type="ARBA" id="ARBA00022448"/>
    </source>
</evidence>
<organism evidence="10 11">
    <name type="scientific">Apatococcus fuscideae</name>
    <dbReference type="NCBI Taxonomy" id="2026836"/>
    <lineage>
        <taxon>Eukaryota</taxon>
        <taxon>Viridiplantae</taxon>
        <taxon>Chlorophyta</taxon>
        <taxon>core chlorophytes</taxon>
        <taxon>Trebouxiophyceae</taxon>
        <taxon>Chlorellales</taxon>
        <taxon>Chlorellaceae</taxon>
        <taxon>Apatococcus</taxon>
    </lineage>
</organism>
<keyword evidence="7" id="KW-0472">Membrane</keyword>
<evidence type="ECO:0000256" key="8">
    <source>
        <dbReference type="ARBA" id="ARBA00031347"/>
    </source>
</evidence>
<dbReference type="PANTHER" id="PTHR21311">
    <property type="entry name" value="CONSERVED OLIGOMERIC GOLGI COMPLEX COMPONENT 8"/>
    <property type="match status" value="1"/>
</dbReference>
<dbReference type="EMBL" id="JALJOV010001087">
    <property type="protein sequence ID" value="KAK9854788.1"/>
    <property type="molecule type" value="Genomic_DNA"/>
</dbReference>
<dbReference type="InterPro" id="IPR016159">
    <property type="entry name" value="Cullin_repeat-like_dom_sf"/>
</dbReference>
<evidence type="ECO:0000256" key="9">
    <source>
        <dbReference type="SAM" id="MobiDB-lite"/>
    </source>
</evidence>
<feature type="non-terminal residue" evidence="10">
    <location>
        <position position="234"/>
    </location>
</feature>
<evidence type="ECO:0000256" key="1">
    <source>
        <dbReference type="ARBA" id="ARBA00004395"/>
    </source>
</evidence>
<feature type="region of interest" description="Disordered" evidence="9">
    <location>
        <begin position="1"/>
        <end position="22"/>
    </location>
</feature>
<evidence type="ECO:0000256" key="5">
    <source>
        <dbReference type="ARBA" id="ARBA00022927"/>
    </source>
</evidence>
<dbReference type="SUPFAM" id="SSF74788">
    <property type="entry name" value="Cullin repeat-like"/>
    <property type="match status" value="1"/>
</dbReference>